<evidence type="ECO:0000256" key="7">
    <source>
        <dbReference type="ARBA" id="ARBA00022741"/>
    </source>
</evidence>
<evidence type="ECO:0000256" key="2">
    <source>
        <dbReference type="ARBA" id="ARBA00003761"/>
    </source>
</evidence>
<dbReference type="PROSITE" id="PS00188">
    <property type="entry name" value="BIOTIN"/>
    <property type="match status" value="1"/>
</dbReference>
<dbReference type="InterPro" id="IPR005481">
    <property type="entry name" value="BC-like_N"/>
</dbReference>
<dbReference type="InterPro" id="IPR016185">
    <property type="entry name" value="PreATP-grasp_dom_sf"/>
</dbReference>
<dbReference type="GO" id="GO:0046872">
    <property type="term" value="F:metal ion binding"/>
    <property type="evidence" value="ECO:0007669"/>
    <property type="project" value="InterPro"/>
</dbReference>
<evidence type="ECO:0000256" key="9">
    <source>
        <dbReference type="ARBA" id="ARBA00022946"/>
    </source>
</evidence>
<dbReference type="OrthoDB" id="9763189at2"/>
<dbReference type="InterPro" id="IPR000089">
    <property type="entry name" value="Biotin_lipoyl"/>
</dbReference>
<keyword evidence="6" id="KW-0436">Ligase</keyword>
<feature type="domain" description="Lipoyl-binding" evidence="14">
    <location>
        <begin position="573"/>
        <end position="648"/>
    </location>
</feature>
<dbReference type="InterPro" id="IPR011053">
    <property type="entry name" value="Single_hybrid_motif"/>
</dbReference>
<evidence type="ECO:0000256" key="12">
    <source>
        <dbReference type="ARBA" id="ARBA00048600"/>
    </source>
</evidence>
<evidence type="ECO:0000256" key="6">
    <source>
        <dbReference type="ARBA" id="ARBA00022598"/>
    </source>
</evidence>
<dbReference type="FunFam" id="3.40.50.20:FF:000010">
    <property type="entry name" value="Propionyl-CoA carboxylase subunit alpha"/>
    <property type="match status" value="1"/>
</dbReference>
<dbReference type="InterPro" id="IPR005482">
    <property type="entry name" value="Biotin_COase_C"/>
</dbReference>
<dbReference type="Gene3D" id="3.30.700.40">
    <property type="match status" value="1"/>
</dbReference>
<feature type="domain" description="Biotin carboxylation" evidence="16">
    <location>
        <begin position="3"/>
        <end position="448"/>
    </location>
</feature>
<dbReference type="Pfam" id="PF02786">
    <property type="entry name" value="CPSase_L_D2"/>
    <property type="match status" value="1"/>
</dbReference>
<evidence type="ECO:0000313" key="18">
    <source>
        <dbReference type="Proteomes" id="UP000029444"/>
    </source>
</evidence>
<dbReference type="SUPFAM" id="SSF56059">
    <property type="entry name" value="Glutathione synthetase ATP-binding domain-like"/>
    <property type="match status" value="1"/>
</dbReference>
<dbReference type="PANTHER" id="PTHR18866:SF33">
    <property type="entry name" value="METHYLCROTONOYL-COA CARBOXYLASE SUBUNIT ALPHA, MITOCHONDRIAL-RELATED"/>
    <property type="match status" value="1"/>
</dbReference>
<dbReference type="SUPFAM" id="SSF52440">
    <property type="entry name" value="PreATP-grasp domain"/>
    <property type="match status" value="1"/>
</dbReference>
<feature type="domain" description="ATP-grasp" evidence="15">
    <location>
        <begin position="122"/>
        <end position="320"/>
    </location>
</feature>
<dbReference type="eggNOG" id="COG4770">
    <property type="taxonomic scope" value="Bacteria"/>
</dbReference>
<dbReference type="InterPro" id="IPR011054">
    <property type="entry name" value="Rudment_hybrid_motif"/>
</dbReference>
<dbReference type="FunFam" id="3.30.470.20:FF:000028">
    <property type="entry name" value="Methylcrotonoyl-CoA carboxylase subunit alpha, mitochondrial"/>
    <property type="match status" value="1"/>
</dbReference>
<dbReference type="InterPro" id="IPR001882">
    <property type="entry name" value="Biotin_BS"/>
</dbReference>
<dbReference type="InterPro" id="IPR011764">
    <property type="entry name" value="Biotin_carboxylation_dom"/>
</dbReference>
<evidence type="ECO:0000256" key="5">
    <source>
        <dbReference type="ARBA" id="ARBA00017242"/>
    </source>
</evidence>
<dbReference type="InterPro" id="IPR005479">
    <property type="entry name" value="CPAse_ATP-bd"/>
</dbReference>
<dbReference type="Pfam" id="PF21139">
    <property type="entry name" value="BT_MCC_alpha"/>
    <property type="match status" value="1"/>
</dbReference>
<protein>
    <recommendedName>
        <fullName evidence="5">Biotin carboxylase</fullName>
    </recommendedName>
    <alternativeName>
        <fullName evidence="11">Acetyl-coenzyme A carboxylase biotin carboxylase subunit A</fullName>
    </alternativeName>
</protein>
<dbReference type="InterPro" id="IPR050856">
    <property type="entry name" value="Biotin_carboxylase_complex"/>
</dbReference>
<sequence>MAKIKKLLIANRGEIARRIMRTCRQQGIATVAVYSDVDATLPHVHEADQAVCLGPAPARDSYLVIDKIIAAAKETGADAIHPGYGFLSENTELAAACEKAGIIFVGPNARAIEVMGDKAAARQLMAASQVPVLPGFDEEGARDEDLIAASTTVGFPLLIKAVAGGGGKGMRVVNDAAEFNEALAAARREARSAFGDDRVLLERYLPAARHVEVQVFADNHGNVVHLFERDCSVQRRHQKIIEEAPAPGLDEATRNAFGEAAVQAAKAIDYRGAGTVEFLYSPASGEFFFMEMNTRLQVEHPVTEMITGEDLVAWQLSVAAGETLPKAQEDIHRHGHAMEVRLYAENPEQGFLPSSGLLSHLRWPHEHARVDAGYESGDRVEEYYDPMIAKLICYGEDRDAARQQLITALQNLELSGIHHNTPFLLRVLADDAFANADLDTRLLEHRPHLMEASSAAPELLALAASRILAASDQAGTQDNPWQSLSGWRPLGQRFQLSQLQVDDAVLTVREQDGHAAVGEQSHALALALQEQGFRLHWGAHGLQGRYSVIDADTLLLFVDGQAHRIVRNPSRDSAQHGAEGGFVAPMSGTIVALHVEPGSHVNSGDAVITLEAMKMEHTLRATVPGRVHDFHVAAGDSVSEGTLLVEFEADIEA</sequence>
<dbReference type="PATRIC" id="fig|1177154.3.peg.1178"/>
<evidence type="ECO:0000259" key="15">
    <source>
        <dbReference type="PROSITE" id="PS50975"/>
    </source>
</evidence>
<keyword evidence="10" id="KW-0092">Biotin</keyword>
<dbReference type="RefSeq" id="WP_035231209.1">
    <property type="nucleotide sequence ID" value="NZ_ARXV01000003.1"/>
</dbReference>
<dbReference type="PROSITE" id="PS50979">
    <property type="entry name" value="BC"/>
    <property type="match status" value="1"/>
</dbReference>
<keyword evidence="18" id="KW-1185">Reference proteome</keyword>
<dbReference type="Proteomes" id="UP000029444">
    <property type="component" value="Unassembled WGS sequence"/>
</dbReference>
<gene>
    <name evidence="17" type="ORF">Y5S_01161</name>
</gene>
<dbReference type="InterPro" id="IPR048429">
    <property type="entry name" value="MCC_alpha_BT"/>
</dbReference>
<name>A0A095SMX8_9GAMM</name>
<dbReference type="FunFam" id="2.40.50.100:FF:000003">
    <property type="entry name" value="Acetyl-CoA carboxylase biotin carboxyl carrier protein"/>
    <property type="match status" value="1"/>
</dbReference>
<accession>A0A095SMX8</accession>
<evidence type="ECO:0000259" key="16">
    <source>
        <dbReference type="PROSITE" id="PS50979"/>
    </source>
</evidence>
<dbReference type="PROSITE" id="PS50968">
    <property type="entry name" value="BIOTINYL_LIPOYL"/>
    <property type="match status" value="1"/>
</dbReference>
<keyword evidence="8 13" id="KW-0067">ATP-binding</keyword>
<proteinExistence type="predicted"/>
<dbReference type="GO" id="GO:0004075">
    <property type="term" value="F:biotin carboxylase activity"/>
    <property type="evidence" value="ECO:0007669"/>
    <property type="project" value="UniProtKB-EC"/>
</dbReference>
<dbReference type="STRING" id="1177154.Y5S_01161"/>
<dbReference type="Pfam" id="PF00289">
    <property type="entry name" value="Biotin_carb_N"/>
    <property type="match status" value="1"/>
</dbReference>
<dbReference type="PANTHER" id="PTHR18866">
    <property type="entry name" value="CARBOXYLASE:PYRUVATE/ACETYL-COA/PROPIONYL-COA CARBOXYLASE"/>
    <property type="match status" value="1"/>
</dbReference>
<evidence type="ECO:0000256" key="1">
    <source>
        <dbReference type="ARBA" id="ARBA00001953"/>
    </source>
</evidence>
<evidence type="ECO:0000313" key="17">
    <source>
        <dbReference type="EMBL" id="KGD65937.1"/>
    </source>
</evidence>
<evidence type="ECO:0000256" key="3">
    <source>
        <dbReference type="ARBA" id="ARBA00004956"/>
    </source>
</evidence>
<dbReference type="SUPFAM" id="SSF51230">
    <property type="entry name" value="Single hybrid motif"/>
    <property type="match status" value="1"/>
</dbReference>
<comment type="pathway">
    <text evidence="3">Lipid metabolism; malonyl-CoA biosynthesis; malonyl-CoA from acetyl-CoA: step 1/1.</text>
</comment>
<dbReference type="FunFam" id="3.30.1490.20:FF:000003">
    <property type="entry name" value="acetyl-CoA carboxylase isoform X1"/>
    <property type="match status" value="1"/>
</dbReference>
<dbReference type="InterPro" id="IPR011761">
    <property type="entry name" value="ATP-grasp"/>
</dbReference>
<comment type="caution">
    <text evidence="17">The sequence shown here is derived from an EMBL/GenBank/DDBJ whole genome shotgun (WGS) entry which is preliminary data.</text>
</comment>
<comment type="catalytic activity">
    <reaction evidence="12">
        <text>N(6)-biotinyl-L-lysyl-[protein] + hydrogencarbonate + ATP = N(6)-carboxybiotinyl-L-lysyl-[protein] + ADP + phosphate + H(+)</text>
        <dbReference type="Rhea" id="RHEA:13501"/>
        <dbReference type="Rhea" id="RHEA-COMP:10505"/>
        <dbReference type="Rhea" id="RHEA-COMP:10506"/>
        <dbReference type="ChEBI" id="CHEBI:15378"/>
        <dbReference type="ChEBI" id="CHEBI:17544"/>
        <dbReference type="ChEBI" id="CHEBI:30616"/>
        <dbReference type="ChEBI" id="CHEBI:43474"/>
        <dbReference type="ChEBI" id="CHEBI:83144"/>
        <dbReference type="ChEBI" id="CHEBI:83145"/>
        <dbReference type="ChEBI" id="CHEBI:456216"/>
        <dbReference type="EC" id="6.3.4.14"/>
    </reaction>
</comment>
<organism evidence="17 18">
    <name type="scientific">Alcanivorax nanhaiticus</name>
    <dbReference type="NCBI Taxonomy" id="1177154"/>
    <lineage>
        <taxon>Bacteria</taxon>
        <taxon>Pseudomonadati</taxon>
        <taxon>Pseudomonadota</taxon>
        <taxon>Gammaproteobacteria</taxon>
        <taxon>Oceanospirillales</taxon>
        <taxon>Alcanivoracaceae</taxon>
        <taxon>Alcanivorax</taxon>
    </lineage>
</organism>
<evidence type="ECO:0000256" key="4">
    <source>
        <dbReference type="ARBA" id="ARBA00011750"/>
    </source>
</evidence>
<dbReference type="PROSITE" id="PS50975">
    <property type="entry name" value="ATP_GRASP"/>
    <property type="match status" value="1"/>
</dbReference>
<dbReference type="SMART" id="SM00878">
    <property type="entry name" value="Biotin_carb_C"/>
    <property type="match status" value="1"/>
</dbReference>
<dbReference type="EMBL" id="ARXV01000003">
    <property type="protein sequence ID" value="KGD65937.1"/>
    <property type="molecule type" value="Genomic_DNA"/>
</dbReference>
<evidence type="ECO:0000256" key="13">
    <source>
        <dbReference type="PROSITE-ProRule" id="PRU00409"/>
    </source>
</evidence>
<comment type="subunit">
    <text evidence="4">Acetyl-CoA carboxylase is a heterohexamer of biotin carboxyl carrier protein, biotin carboxylase and the two subunits of carboxyl transferase in a 2:2 complex.</text>
</comment>
<dbReference type="PROSITE" id="PS00867">
    <property type="entry name" value="CPSASE_2"/>
    <property type="match status" value="1"/>
</dbReference>
<dbReference type="SUPFAM" id="SSF51246">
    <property type="entry name" value="Rudiment single hybrid motif"/>
    <property type="match status" value="1"/>
</dbReference>
<dbReference type="Gene3D" id="3.30.470.20">
    <property type="entry name" value="ATP-grasp fold, B domain"/>
    <property type="match status" value="1"/>
</dbReference>
<dbReference type="AlphaFoldDB" id="A0A095SMX8"/>
<reference evidence="17 18" key="1">
    <citation type="submission" date="2012-09" db="EMBL/GenBank/DDBJ databases">
        <title>Genome Sequence of alkane-degrading Bacterium Alcanivorax sp. 19-m-6.</title>
        <authorList>
            <person name="Lai Q."/>
            <person name="Shao Z."/>
        </authorList>
    </citation>
    <scope>NUCLEOTIDE SEQUENCE [LARGE SCALE GENOMIC DNA]</scope>
    <source>
        <strain evidence="17 18">19-m-6</strain>
    </source>
</reference>
<dbReference type="CDD" id="cd06850">
    <property type="entry name" value="biotinyl_domain"/>
    <property type="match status" value="1"/>
</dbReference>
<keyword evidence="7 13" id="KW-0547">Nucleotide-binding</keyword>
<comment type="cofactor">
    <cofactor evidence="1">
        <name>biotin</name>
        <dbReference type="ChEBI" id="CHEBI:57586"/>
    </cofactor>
</comment>
<evidence type="ECO:0000256" key="8">
    <source>
        <dbReference type="ARBA" id="ARBA00022840"/>
    </source>
</evidence>
<dbReference type="Gene3D" id="2.40.50.100">
    <property type="match status" value="1"/>
</dbReference>
<dbReference type="Pfam" id="PF00364">
    <property type="entry name" value="Biotin_lipoyl"/>
    <property type="match status" value="1"/>
</dbReference>
<dbReference type="GO" id="GO:0005524">
    <property type="term" value="F:ATP binding"/>
    <property type="evidence" value="ECO:0007669"/>
    <property type="project" value="UniProtKB-UniRule"/>
</dbReference>
<evidence type="ECO:0000256" key="10">
    <source>
        <dbReference type="ARBA" id="ARBA00023267"/>
    </source>
</evidence>
<comment type="function">
    <text evidence="2">This protein is a component of the acetyl coenzyme A carboxylase complex; first, biotin carboxylase catalyzes the carboxylation of the carrier protein and then the transcarboxylase transfers the carboxyl group to form malonyl-CoA.</text>
</comment>
<keyword evidence="9" id="KW-0809">Transit peptide</keyword>
<evidence type="ECO:0000256" key="11">
    <source>
        <dbReference type="ARBA" id="ARBA00033786"/>
    </source>
</evidence>
<dbReference type="Pfam" id="PF02785">
    <property type="entry name" value="Biotin_carb_C"/>
    <property type="match status" value="1"/>
</dbReference>
<evidence type="ECO:0000259" key="14">
    <source>
        <dbReference type="PROSITE" id="PS50968"/>
    </source>
</evidence>